<feature type="domain" description="Non-reducing end beta-L-arabinofuranosidase-like GH127 catalytic" evidence="2">
    <location>
        <begin position="37"/>
        <end position="425"/>
    </location>
</feature>
<organism evidence="5 6">
    <name type="scientific">Kribbella jiaozuonensis</name>
    <dbReference type="NCBI Taxonomy" id="2575441"/>
    <lineage>
        <taxon>Bacteria</taxon>
        <taxon>Bacillati</taxon>
        <taxon>Actinomycetota</taxon>
        <taxon>Actinomycetes</taxon>
        <taxon>Propionibacteriales</taxon>
        <taxon>Kribbellaceae</taxon>
        <taxon>Kribbella</taxon>
    </lineage>
</organism>
<dbReference type="GO" id="GO:0005975">
    <property type="term" value="P:carbohydrate metabolic process"/>
    <property type="evidence" value="ECO:0007669"/>
    <property type="project" value="InterPro"/>
</dbReference>
<keyword evidence="5" id="KW-0378">Hydrolase</keyword>
<dbReference type="Pfam" id="PF07944">
    <property type="entry name" value="Beta-AFase-like_GH127_cat"/>
    <property type="match status" value="1"/>
</dbReference>
<feature type="domain" description="Non-reducing end beta-L-arabinofuranosidase-like GH127 middle" evidence="3">
    <location>
        <begin position="436"/>
        <end position="523"/>
    </location>
</feature>
<dbReference type="Pfam" id="PF20737">
    <property type="entry name" value="Glyco_hydro127C"/>
    <property type="match status" value="1"/>
</dbReference>
<dbReference type="InterPro" id="IPR049049">
    <property type="entry name" value="Beta-AFase-like_GH127_C"/>
</dbReference>
<evidence type="ECO:0000256" key="1">
    <source>
        <dbReference type="SAM" id="MobiDB-lite"/>
    </source>
</evidence>
<dbReference type="SUPFAM" id="SSF48208">
    <property type="entry name" value="Six-hairpin glycosidases"/>
    <property type="match status" value="1"/>
</dbReference>
<comment type="caution">
    <text evidence="5">The sequence shown here is derived from an EMBL/GenBank/DDBJ whole genome shotgun (WGS) entry which is preliminary data.</text>
</comment>
<dbReference type="OrthoDB" id="9757939at2"/>
<dbReference type="InterPro" id="IPR008928">
    <property type="entry name" value="6-hairpin_glycosidase_sf"/>
</dbReference>
<evidence type="ECO:0000259" key="3">
    <source>
        <dbReference type="Pfam" id="PF20736"/>
    </source>
</evidence>
<gene>
    <name evidence="5" type="ORF">FDA38_07835</name>
</gene>
<dbReference type="InterPro" id="IPR012341">
    <property type="entry name" value="6hp_glycosidase-like_sf"/>
</dbReference>
<dbReference type="EMBL" id="SZPZ01000001">
    <property type="protein sequence ID" value="TKK82665.1"/>
    <property type="molecule type" value="Genomic_DNA"/>
</dbReference>
<dbReference type="GO" id="GO:0016787">
    <property type="term" value="F:hydrolase activity"/>
    <property type="evidence" value="ECO:0007669"/>
    <property type="project" value="UniProtKB-KW"/>
</dbReference>
<feature type="domain" description="Non-reducing end beta-L-arabinofuranosidase-like GH127 C-terminal" evidence="4">
    <location>
        <begin position="525"/>
        <end position="628"/>
    </location>
</feature>
<evidence type="ECO:0000313" key="6">
    <source>
        <dbReference type="Proteomes" id="UP000305836"/>
    </source>
</evidence>
<keyword evidence="6" id="KW-1185">Reference proteome</keyword>
<dbReference type="PANTHER" id="PTHR43465">
    <property type="entry name" value="DUF1680 DOMAIN PROTEIN (AFU_ORTHOLOGUE AFUA_1G08910)"/>
    <property type="match status" value="1"/>
</dbReference>
<dbReference type="PANTHER" id="PTHR43465:SF2">
    <property type="entry name" value="DUF1680 DOMAIN PROTEIN (AFU_ORTHOLOGUE AFUA_1G08910)"/>
    <property type="match status" value="1"/>
</dbReference>
<dbReference type="AlphaFoldDB" id="A0A4U3M1T0"/>
<dbReference type="Pfam" id="PF20736">
    <property type="entry name" value="Glyco_hydro127M"/>
    <property type="match status" value="1"/>
</dbReference>
<accession>A0A4U3M1T0</accession>
<dbReference type="Gene3D" id="1.50.10.10">
    <property type="match status" value="1"/>
</dbReference>
<dbReference type="Proteomes" id="UP000305836">
    <property type="component" value="Unassembled WGS sequence"/>
</dbReference>
<name>A0A4U3M1T0_9ACTN</name>
<dbReference type="InterPro" id="IPR012878">
    <property type="entry name" value="Beta-AFase-like_GH127_cat"/>
</dbReference>
<evidence type="ECO:0000259" key="4">
    <source>
        <dbReference type="Pfam" id="PF20737"/>
    </source>
</evidence>
<protein>
    <submittedName>
        <fullName evidence="5">Glycoside hydrolase family 127 protein</fullName>
    </submittedName>
</protein>
<evidence type="ECO:0000259" key="2">
    <source>
        <dbReference type="Pfam" id="PF07944"/>
    </source>
</evidence>
<reference evidence="5 6" key="1">
    <citation type="submission" date="2019-04" db="EMBL/GenBank/DDBJ databases">
        <title>Kribbella sp. NEAU-THZ 27 nov., a novel actinomycete isolated from soil.</title>
        <authorList>
            <person name="Duan L."/>
        </authorList>
    </citation>
    <scope>NUCLEOTIDE SEQUENCE [LARGE SCALE GENOMIC DNA]</scope>
    <source>
        <strain evidence="6">NEAU-THZ27</strain>
    </source>
</reference>
<evidence type="ECO:0000313" key="5">
    <source>
        <dbReference type="EMBL" id="TKK82665.1"/>
    </source>
</evidence>
<proteinExistence type="predicted"/>
<sequence length="642" mass="69734">MLPQACRPGQDGAVTTTDQGPAAPVAATALRPLGLRDVRLDGSFLGELQATNGTVSIPKGAEHLEEQWDNFRNVAKGVTDAEYHGPNYEDGEAYKWLEAVAWEAGRSTDPRLIDWLESRTALVAAAQDEDGYLGTFVQSGRRDERYGQLDFDHEIFNMGAMIQSAVAQYRATGRTALLDVARRAGDHLHRTFGTGPGQREGFCGHPVAELALVELYRATGEQRYLDQAKYFVDAHGRSILAPGNPGRAAYLSDRIPVRETTAPEGHAVRAIYLAAGATDVAIETGDTELLEKLETQWQNMVRTKMYVNGGLGSRWDGESFGNPYELPNDVAYGETCAAVASLQWSWRLLLATGRAKYADLFEWQLYNAVLPGVSLDRSKYFYVNALQVRADSDDADKRAPGNGRQPWFGTSCCPTNLMRTFASLQHYIATSNESGVQIHQYAAGSITAGDLQLSVATDYPLSGRVVITVDQPVETAISLRIPAWSAGAEIAVGDEVVPGVAGTYATVRRDWRAGDRIVLNLPMAPRLVHGHPRVEGIRGSVAICCGPLLYAVEQADQAAPVDDLVLTGATLDEVPGTDRITARGATWQSSSELYADVPAGVDEAVQITALPYYQWANREVGPMKVWLPYQPAVSSVDARTTS</sequence>
<dbReference type="InterPro" id="IPR049174">
    <property type="entry name" value="Beta-AFase-like"/>
</dbReference>
<feature type="region of interest" description="Disordered" evidence="1">
    <location>
        <begin position="1"/>
        <end position="20"/>
    </location>
</feature>
<dbReference type="InterPro" id="IPR049046">
    <property type="entry name" value="Beta-AFase-like_GH127_middle"/>
</dbReference>